<dbReference type="GO" id="GO:0003677">
    <property type="term" value="F:DNA binding"/>
    <property type="evidence" value="ECO:0007669"/>
    <property type="project" value="UniProtKB-KW"/>
</dbReference>
<evidence type="ECO:0000256" key="6">
    <source>
        <dbReference type="ARBA" id="ARBA00022723"/>
    </source>
</evidence>
<dbReference type="FunFam" id="3.30.70.270:FF:000020">
    <property type="entry name" value="Transposon Tf2-6 polyprotein-like Protein"/>
    <property type="match status" value="1"/>
</dbReference>
<dbReference type="Gene3D" id="1.10.340.70">
    <property type="match status" value="1"/>
</dbReference>
<dbReference type="PROSITE" id="PS50878">
    <property type="entry name" value="RT_POL"/>
    <property type="match status" value="1"/>
</dbReference>
<proteinExistence type="predicted"/>
<keyword evidence="14" id="KW-0238">DNA-binding</keyword>
<evidence type="ECO:0000259" key="18">
    <source>
        <dbReference type="PROSITE" id="PS50158"/>
    </source>
</evidence>
<dbReference type="Gene3D" id="3.10.10.10">
    <property type="entry name" value="HIV Type 1 Reverse Transcriptase, subunit A, domain 1"/>
    <property type="match status" value="1"/>
</dbReference>
<dbReference type="InterPro" id="IPR005162">
    <property type="entry name" value="Retrotrans_gag_dom"/>
</dbReference>
<keyword evidence="15" id="KW-0233">DNA recombination</keyword>
<organism evidence="21 22">
    <name type="scientific">Platanthera zijinensis</name>
    <dbReference type="NCBI Taxonomy" id="2320716"/>
    <lineage>
        <taxon>Eukaryota</taxon>
        <taxon>Viridiplantae</taxon>
        <taxon>Streptophyta</taxon>
        <taxon>Embryophyta</taxon>
        <taxon>Tracheophyta</taxon>
        <taxon>Spermatophyta</taxon>
        <taxon>Magnoliopsida</taxon>
        <taxon>Liliopsida</taxon>
        <taxon>Asparagales</taxon>
        <taxon>Orchidaceae</taxon>
        <taxon>Orchidoideae</taxon>
        <taxon>Orchideae</taxon>
        <taxon>Orchidinae</taxon>
        <taxon>Platanthera</taxon>
    </lineage>
</organism>
<keyword evidence="7" id="KW-0064">Aspartyl protease</keyword>
<dbReference type="GO" id="GO:0003887">
    <property type="term" value="F:DNA-directed DNA polymerase activity"/>
    <property type="evidence" value="ECO:0007669"/>
    <property type="project" value="UniProtKB-KW"/>
</dbReference>
<dbReference type="InterPro" id="IPR036397">
    <property type="entry name" value="RNaseH_sf"/>
</dbReference>
<dbReference type="SUPFAM" id="SSF53098">
    <property type="entry name" value="Ribonuclease H-like"/>
    <property type="match status" value="1"/>
</dbReference>
<name>A0AAP0BVB7_9ASPA</name>
<dbReference type="GO" id="GO:0015074">
    <property type="term" value="P:DNA integration"/>
    <property type="evidence" value="ECO:0007669"/>
    <property type="project" value="UniProtKB-KW"/>
</dbReference>
<dbReference type="PANTHER" id="PTHR37984">
    <property type="entry name" value="PROTEIN CBG26694"/>
    <property type="match status" value="1"/>
</dbReference>
<dbReference type="InterPro" id="IPR001584">
    <property type="entry name" value="Integrase_cat-core"/>
</dbReference>
<dbReference type="CDD" id="cd01647">
    <property type="entry name" value="RT_LTR"/>
    <property type="match status" value="1"/>
</dbReference>
<dbReference type="InterPro" id="IPR021109">
    <property type="entry name" value="Peptidase_aspartic_dom_sf"/>
</dbReference>
<dbReference type="SUPFAM" id="SSF54160">
    <property type="entry name" value="Chromo domain-like"/>
    <property type="match status" value="1"/>
</dbReference>
<dbReference type="Pfam" id="PF17917">
    <property type="entry name" value="RT_RNaseH"/>
    <property type="match status" value="1"/>
</dbReference>
<evidence type="ECO:0000313" key="21">
    <source>
        <dbReference type="EMBL" id="KAK8951498.1"/>
    </source>
</evidence>
<dbReference type="FunFam" id="3.10.10.10:FF:000007">
    <property type="entry name" value="Retrovirus-related Pol polyprotein from transposon 17.6-like Protein"/>
    <property type="match status" value="1"/>
</dbReference>
<dbReference type="SUPFAM" id="SSF56672">
    <property type="entry name" value="DNA/RNA polymerases"/>
    <property type="match status" value="1"/>
</dbReference>
<keyword evidence="16" id="KW-0862">Zinc</keyword>
<evidence type="ECO:0000256" key="9">
    <source>
        <dbReference type="ARBA" id="ARBA00022801"/>
    </source>
</evidence>
<dbReference type="GO" id="GO:0003964">
    <property type="term" value="F:RNA-directed DNA polymerase activity"/>
    <property type="evidence" value="ECO:0007669"/>
    <property type="project" value="UniProtKB-KW"/>
</dbReference>
<dbReference type="Pfam" id="PF17921">
    <property type="entry name" value="Integrase_H2C2"/>
    <property type="match status" value="1"/>
</dbReference>
<sequence length="1608" mass="184975">MNIPRRGSLFDGSTRFTPDGVKHIAFFGVTPVGVPRKRLLKNLNRTTFTVSARGGGIDHLLEMASRGGGKQGDDGGRRDKGKGIAKEPFRTYLSRRQREELEGDNSRMAEGRYRERSNPPLSEIMQALAEAIQLGNRTVAIPQPPTSSESYVKQFLEMRPPLFRGGLSPMETESWIKRIELTFNALKCPDNQKIDLVVFLLEGEADRWWDSMRQGKFAGRRNSEIPWAEFLKEFVNWFVPPSEKQMLQEKFLRLMQGSRTVLQYEAEFAQLAYYAGDMVTKESDRCFRFQLGLREDVRVHLISQRIKNYNELVETAKLIEMDVESSQKRMEFQKKRLPEGHGMELSRKSGSYNWKRKKGGPPAQTQSESAASSNTMKPLCLKCGKNHFGECLKGTGVCFKCQKPGHRRQDCPLWKTVSERGGPSQAPTFHYLDTSSMSRVEKGKGIETAGPVVETREDRQVQPRVFNMNQQGAKADDTVITGMIYVHNHLLKVLFDTGASQSFISTRAIKQLKLEPHTSLEEMRVKMPNNTEMITKFQCTVWLTMDTSSVEADVAVLPLSEFDIILGMDWLTKNEAIINCKEKEITFKINDTQCTFKGLSEVSKVIISSLKAIKKLRKGYEATLVMIKGINVVAGEPTTVPVVCDFLEVFPEELPGLPPSRDVEFTIDLVEGAKPVARTPYRMAPKELAELKSQLQELLDKGFIRPSTSPWGAPVLFVKKKDDSFRLCVDYRELNKLTIRNQYPLPRIDDLFDQLSNAKVFSKIDLRSGYHQMRIKEDDIYKTAFSTRYGHFEFVVMPFGLTNAPAVFMDLMNRVFKEFLDRFVIVFIDDILVYSTNKDEHIEHLKIVLTTLKCHALYAKFSKCEFWLREVAFLGHVITGHGLSVDPAKVEAIINWPRPTTVTEIRSFLGLASYYRKFVNGFSAIALPLTKLTRKNVLFLWTKECQEAFDELKTRLTTAPVLVMPCGIEGFQIYSDASLKGLGCVLMQNGKVVAYASRQLKDSERNYPTHDLELAAVIFALKIWRHYLYGAQCEIFTDHKSLKYIFSQKEINMRQRRWLELIKDYDVDIKYHPGKANIVADALSRKHLAPMIIPLTEQKEMLREIQNLELLTCTTSQTQGVFFHLVAENYIKDRVRKAMNQDPMFLKILEKVKNGQSIAFTEHDGLLFLNGRLCIPHVDALRSEILYEVHNTTYSIHPGRTKMYQDLKKDFWWPGMKTDVIQYIAKCHTCQLVKAEHQKPGGYLQSLPIPEWKWDDITMDFVMGLPRSKAGNNGIWVIVDRLTKVAHFIPMKNDSPVQKLVDQYIDSVIKYHGIPRSIISDRDGRFTSNTWKLVQKRLGTKLLYSTAFHPQTDGQSERTIQVLEDLLRMVVLDLKGSWEKYLSLVEFSFNNSYQSSIQMAPFEALYGRRCRNPLSWAEDGEHKLFPRDQINKMNNKLTLVRERLKIAQDRQQKYYNAKHRQVEFNIGDMVCLKIKPFKGISRIRRLGKLSPRFVGPFVISEKIGPVTYRLVLSDALQNLHDVFHVSSLRKYIADPDKIVPSEQIQIEPDLSSPTEPYKIIDWQNKQLRNREVRFVKIWWKGHGIHEATWEKEEDMRDLFPQIFNAEPD</sequence>
<dbReference type="GO" id="GO:0008270">
    <property type="term" value="F:zinc ion binding"/>
    <property type="evidence" value="ECO:0007669"/>
    <property type="project" value="UniProtKB-KW"/>
</dbReference>
<feature type="domain" description="Reverse transcriptase" evidence="19">
    <location>
        <begin position="699"/>
        <end position="878"/>
    </location>
</feature>
<evidence type="ECO:0000256" key="16">
    <source>
        <dbReference type="PROSITE-ProRule" id="PRU00047"/>
    </source>
</evidence>
<dbReference type="EMBL" id="JBBWWQ010000003">
    <property type="protein sequence ID" value="KAK8951498.1"/>
    <property type="molecule type" value="Genomic_DNA"/>
</dbReference>
<keyword evidence="8" id="KW-0255">Endonuclease</keyword>
<keyword evidence="6" id="KW-0479">Metal-binding</keyword>
<dbReference type="Pfam" id="PF08284">
    <property type="entry name" value="RVP_2"/>
    <property type="match status" value="1"/>
</dbReference>
<dbReference type="InterPro" id="IPR043128">
    <property type="entry name" value="Rev_trsase/Diguanyl_cyclase"/>
</dbReference>
<dbReference type="InterPro" id="IPR050951">
    <property type="entry name" value="Retrovirus_Pol_polyprotein"/>
</dbReference>
<dbReference type="Pfam" id="PF03732">
    <property type="entry name" value="Retrotrans_gag"/>
    <property type="match status" value="1"/>
</dbReference>
<dbReference type="PANTHER" id="PTHR37984:SF5">
    <property type="entry name" value="PROTEIN NYNRIN-LIKE"/>
    <property type="match status" value="1"/>
</dbReference>
<evidence type="ECO:0000259" key="20">
    <source>
        <dbReference type="PROSITE" id="PS50994"/>
    </source>
</evidence>
<feature type="domain" description="Integrase catalytic" evidence="20">
    <location>
        <begin position="1244"/>
        <end position="1409"/>
    </location>
</feature>
<reference evidence="21 22" key="1">
    <citation type="journal article" date="2022" name="Nat. Plants">
        <title>Genomes of leafy and leafless Platanthera orchids illuminate the evolution of mycoheterotrophy.</title>
        <authorList>
            <person name="Li M.H."/>
            <person name="Liu K.W."/>
            <person name="Li Z."/>
            <person name="Lu H.C."/>
            <person name="Ye Q.L."/>
            <person name="Zhang D."/>
            <person name="Wang J.Y."/>
            <person name="Li Y.F."/>
            <person name="Zhong Z.M."/>
            <person name="Liu X."/>
            <person name="Yu X."/>
            <person name="Liu D.K."/>
            <person name="Tu X.D."/>
            <person name="Liu B."/>
            <person name="Hao Y."/>
            <person name="Liao X.Y."/>
            <person name="Jiang Y.T."/>
            <person name="Sun W.H."/>
            <person name="Chen J."/>
            <person name="Chen Y.Q."/>
            <person name="Ai Y."/>
            <person name="Zhai J.W."/>
            <person name="Wu S.S."/>
            <person name="Zhou Z."/>
            <person name="Hsiao Y.Y."/>
            <person name="Wu W.L."/>
            <person name="Chen Y.Y."/>
            <person name="Lin Y.F."/>
            <person name="Hsu J.L."/>
            <person name="Li C.Y."/>
            <person name="Wang Z.W."/>
            <person name="Zhao X."/>
            <person name="Zhong W.Y."/>
            <person name="Ma X.K."/>
            <person name="Ma L."/>
            <person name="Huang J."/>
            <person name="Chen G.Z."/>
            <person name="Huang M.Z."/>
            <person name="Huang L."/>
            <person name="Peng D.H."/>
            <person name="Luo Y.B."/>
            <person name="Zou S.Q."/>
            <person name="Chen S.P."/>
            <person name="Lan S."/>
            <person name="Tsai W.C."/>
            <person name="Van de Peer Y."/>
            <person name="Liu Z.J."/>
        </authorList>
    </citation>
    <scope>NUCLEOTIDE SEQUENCE [LARGE SCALE GENOMIC DNA]</scope>
    <source>
        <strain evidence="21">Lor287</strain>
    </source>
</reference>
<evidence type="ECO:0000256" key="8">
    <source>
        <dbReference type="ARBA" id="ARBA00022759"/>
    </source>
</evidence>
<evidence type="ECO:0000256" key="14">
    <source>
        <dbReference type="ARBA" id="ARBA00023125"/>
    </source>
</evidence>
<keyword evidence="22" id="KW-1185">Reference proteome</keyword>
<dbReference type="GO" id="GO:0006310">
    <property type="term" value="P:DNA recombination"/>
    <property type="evidence" value="ECO:0007669"/>
    <property type="project" value="UniProtKB-KW"/>
</dbReference>
<evidence type="ECO:0000256" key="17">
    <source>
        <dbReference type="SAM" id="MobiDB-lite"/>
    </source>
</evidence>
<evidence type="ECO:0000256" key="15">
    <source>
        <dbReference type="ARBA" id="ARBA00023172"/>
    </source>
</evidence>
<dbReference type="FunFam" id="3.10.20.370:FF:000001">
    <property type="entry name" value="Retrovirus-related Pol polyprotein from transposon 17.6-like protein"/>
    <property type="match status" value="1"/>
</dbReference>
<keyword evidence="3" id="KW-0808">Transferase</keyword>
<evidence type="ECO:0000256" key="11">
    <source>
        <dbReference type="ARBA" id="ARBA00022908"/>
    </source>
</evidence>
<evidence type="ECO:0000256" key="3">
    <source>
        <dbReference type="ARBA" id="ARBA00022679"/>
    </source>
</evidence>
<keyword evidence="16" id="KW-0863">Zinc-finger</keyword>
<dbReference type="InterPro" id="IPR043502">
    <property type="entry name" value="DNA/RNA_pol_sf"/>
</dbReference>
<dbReference type="Proteomes" id="UP001418222">
    <property type="component" value="Unassembled WGS sequence"/>
</dbReference>
<keyword evidence="10" id="KW-0460">Magnesium</keyword>
<protein>
    <recommendedName>
        <fullName evidence="1">RNA-directed DNA polymerase</fullName>
        <ecNumber evidence="1">2.7.7.49</ecNumber>
    </recommendedName>
</protein>
<evidence type="ECO:0000259" key="19">
    <source>
        <dbReference type="PROSITE" id="PS50878"/>
    </source>
</evidence>
<dbReference type="Pfam" id="PF00098">
    <property type="entry name" value="zf-CCHC"/>
    <property type="match status" value="1"/>
</dbReference>
<evidence type="ECO:0000256" key="5">
    <source>
        <dbReference type="ARBA" id="ARBA00022722"/>
    </source>
</evidence>
<evidence type="ECO:0000256" key="13">
    <source>
        <dbReference type="ARBA" id="ARBA00022932"/>
    </source>
</evidence>
<dbReference type="PROSITE" id="PS50994">
    <property type="entry name" value="INTEGRASE"/>
    <property type="match status" value="1"/>
</dbReference>
<dbReference type="Gene3D" id="3.10.20.370">
    <property type="match status" value="1"/>
</dbReference>
<evidence type="ECO:0000256" key="1">
    <source>
        <dbReference type="ARBA" id="ARBA00012493"/>
    </source>
</evidence>
<dbReference type="CDD" id="cd09274">
    <property type="entry name" value="RNase_HI_RT_Ty3"/>
    <property type="match status" value="1"/>
</dbReference>
<dbReference type="CDD" id="cd00303">
    <property type="entry name" value="retropepsin_like"/>
    <property type="match status" value="1"/>
</dbReference>
<dbReference type="GO" id="GO:0004190">
    <property type="term" value="F:aspartic-type endopeptidase activity"/>
    <property type="evidence" value="ECO:0007669"/>
    <property type="project" value="UniProtKB-KW"/>
</dbReference>
<dbReference type="EC" id="2.7.7.49" evidence="1"/>
<dbReference type="InterPro" id="IPR041588">
    <property type="entry name" value="Integrase_H2C2"/>
</dbReference>
<evidence type="ECO:0000256" key="12">
    <source>
        <dbReference type="ARBA" id="ARBA00022918"/>
    </source>
</evidence>
<dbReference type="Gene3D" id="3.30.70.270">
    <property type="match status" value="2"/>
</dbReference>
<dbReference type="InterPro" id="IPR000477">
    <property type="entry name" value="RT_dom"/>
</dbReference>
<feature type="compositionally biased region" description="Basic and acidic residues" evidence="17">
    <location>
        <begin position="71"/>
        <end position="83"/>
    </location>
</feature>
<dbReference type="Gene3D" id="2.40.70.10">
    <property type="entry name" value="Acid Proteases"/>
    <property type="match status" value="1"/>
</dbReference>
<dbReference type="PROSITE" id="PS50158">
    <property type="entry name" value="ZF_CCHC"/>
    <property type="match status" value="1"/>
</dbReference>
<feature type="domain" description="CCHC-type" evidence="18">
    <location>
        <begin position="398"/>
        <end position="412"/>
    </location>
</feature>
<dbReference type="InterPro" id="IPR016197">
    <property type="entry name" value="Chromo-like_dom_sf"/>
</dbReference>
<evidence type="ECO:0000256" key="2">
    <source>
        <dbReference type="ARBA" id="ARBA00022670"/>
    </source>
</evidence>
<dbReference type="Gene3D" id="4.10.60.10">
    <property type="entry name" value="Zinc finger, CCHC-type"/>
    <property type="match status" value="1"/>
</dbReference>
<dbReference type="Pfam" id="PF00078">
    <property type="entry name" value="RVT_1"/>
    <property type="match status" value="1"/>
</dbReference>
<feature type="region of interest" description="Disordered" evidence="17">
    <location>
        <begin position="64"/>
        <end position="83"/>
    </location>
</feature>
<dbReference type="InterPro" id="IPR041373">
    <property type="entry name" value="RT_RNaseH"/>
</dbReference>
<dbReference type="Gene3D" id="3.30.420.10">
    <property type="entry name" value="Ribonuclease H-like superfamily/Ribonuclease H"/>
    <property type="match status" value="1"/>
</dbReference>
<dbReference type="SMART" id="SM00343">
    <property type="entry name" value="ZnF_C2HC"/>
    <property type="match status" value="1"/>
</dbReference>
<evidence type="ECO:0000256" key="7">
    <source>
        <dbReference type="ARBA" id="ARBA00022750"/>
    </source>
</evidence>
<dbReference type="Pfam" id="PF24626">
    <property type="entry name" value="SH3_Tf2-1"/>
    <property type="match status" value="1"/>
</dbReference>
<gene>
    <name evidence="21" type="ORF">KSP39_PZI004259</name>
</gene>
<keyword evidence="4" id="KW-0548">Nucleotidyltransferase</keyword>
<accession>A0AAP0BVB7</accession>
<evidence type="ECO:0000313" key="22">
    <source>
        <dbReference type="Proteomes" id="UP001418222"/>
    </source>
</evidence>
<dbReference type="InterPro" id="IPR056924">
    <property type="entry name" value="SH3_Tf2-1"/>
</dbReference>
<keyword evidence="12" id="KW-0695">RNA-directed DNA polymerase</keyword>
<feature type="compositionally biased region" description="Basic and acidic residues" evidence="17">
    <location>
        <begin position="330"/>
        <end position="347"/>
    </location>
</feature>
<dbReference type="GO" id="GO:0004519">
    <property type="term" value="F:endonuclease activity"/>
    <property type="evidence" value="ECO:0007669"/>
    <property type="project" value="UniProtKB-KW"/>
</dbReference>
<feature type="region of interest" description="Disordered" evidence="17">
    <location>
        <begin position="330"/>
        <end position="371"/>
    </location>
</feature>
<keyword evidence="9" id="KW-0378">Hydrolase</keyword>
<evidence type="ECO:0000256" key="10">
    <source>
        <dbReference type="ARBA" id="ARBA00022842"/>
    </source>
</evidence>
<keyword evidence="5" id="KW-0540">Nuclease</keyword>
<keyword evidence="13" id="KW-0239">DNA-directed DNA polymerase</keyword>
<dbReference type="SUPFAM" id="SSF50630">
    <property type="entry name" value="Acid proteases"/>
    <property type="match status" value="1"/>
</dbReference>
<dbReference type="GO" id="GO:0006508">
    <property type="term" value="P:proteolysis"/>
    <property type="evidence" value="ECO:0007669"/>
    <property type="project" value="UniProtKB-KW"/>
</dbReference>
<keyword evidence="2" id="KW-0645">Protease</keyword>
<keyword evidence="11" id="KW-0229">DNA integration</keyword>
<dbReference type="InterPro" id="IPR001878">
    <property type="entry name" value="Znf_CCHC"/>
</dbReference>
<evidence type="ECO:0000256" key="4">
    <source>
        <dbReference type="ARBA" id="ARBA00022695"/>
    </source>
</evidence>
<dbReference type="InterPro" id="IPR012337">
    <property type="entry name" value="RNaseH-like_sf"/>
</dbReference>
<comment type="caution">
    <text evidence="21">The sequence shown here is derived from an EMBL/GenBank/DDBJ whole genome shotgun (WGS) entry which is preliminary data.</text>
</comment>